<evidence type="ECO:0000313" key="1">
    <source>
        <dbReference type="EMBL" id="KAH3773698.1"/>
    </source>
</evidence>
<name>A0A9D4E6J1_DREPO</name>
<dbReference type="Proteomes" id="UP000828390">
    <property type="component" value="Unassembled WGS sequence"/>
</dbReference>
<accession>A0A9D4E6J1</accession>
<proteinExistence type="predicted"/>
<gene>
    <name evidence="1" type="ORF">DPMN_175066</name>
</gene>
<reference evidence="1" key="2">
    <citation type="submission" date="2020-11" db="EMBL/GenBank/DDBJ databases">
        <authorList>
            <person name="McCartney M.A."/>
            <person name="Auch B."/>
            <person name="Kono T."/>
            <person name="Mallez S."/>
            <person name="Becker A."/>
            <person name="Gohl D.M."/>
            <person name="Silverstein K.A.T."/>
            <person name="Koren S."/>
            <person name="Bechman K.B."/>
            <person name="Herman A."/>
            <person name="Abrahante J.E."/>
            <person name="Garbe J."/>
        </authorList>
    </citation>
    <scope>NUCLEOTIDE SEQUENCE</scope>
    <source>
        <strain evidence="1">Duluth1</strain>
        <tissue evidence="1">Whole animal</tissue>
    </source>
</reference>
<protein>
    <submittedName>
        <fullName evidence="1">Uncharacterized protein</fullName>
    </submittedName>
</protein>
<sequence>MELEILALEMRKKIWKIRDENGVVVEPGAMMQEILTRHEMILMEVGLRMLVEGNAVDDLLYIHRRMAMD</sequence>
<dbReference type="AlphaFoldDB" id="A0A9D4E6J1"/>
<keyword evidence="2" id="KW-1185">Reference proteome</keyword>
<organism evidence="1 2">
    <name type="scientific">Dreissena polymorpha</name>
    <name type="common">Zebra mussel</name>
    <name type="synonym">Mytilus polymorpha</name>
    <dbReference type="NCBI Taxonomy" id="45954"/>
    <lineage>
        <taxon>Eukaryota</taxon>
        <taxon>Metazoa</taxon>
        <taxon>Spiralia</taxon>
        <taxon>Lophotrochozoa</taxon>
        <taxon>Mollusca</taxon>
        <taxon>Bivalvia</taxon>
        <taxon>Autobranchia</taxon>
        <taxon>Heteroconchia</taxon>
        <taxon>Euheterodonta</taxon>
        <taxon>Imparidentia</taxon>
        <taxon>Neoheterodontei</taxon>
        <taxon>Myida</taxon>
        <taxon>Dreissenoidea</taxon>
        <taxon>Dreissenidae</taxon>
        <taxon>Dreissena</taxon>
    </lineage>
</organism>
<comment type="caution">
    <text evidence="1">The sequence shown here is derived from an EMBL/GenBank/DDBJ whole genome shotgun (WGS) entry which is preliminary data.</text>
</comment>
<dbReference type="EMBL" id="JAIWYP010000009">
    <property type="protein sequence ID" value="KAH3773698.1"/>
    <property type="molecule type" value="Genomic_DNA"/>
</dbReference>
<reference evidence="1" key="1">
    <citation type="journal article" date="2019" name="bioRxiv">
        <title>The Genome of the Zebra Mussel, Dreissena polymorpha: A Resource for Invasive Species Research.</title>
        <authorList>
            <person name="McCartney M.A."/>
            <person name="Auch B."/>
            <person name="Kono T."/>
            <person name="Mallez S."/>
            <person name="Zhang Y."/>
            <person name="Obille A."/>
            <person name="Becker A."/>
            <person name="Abrahante J.E."/>
            <person name="Garbe J."/>
            <person name="Badalamenti J.P."/>
            <person name="Herman A."/>
            <person name="Mangelson H."/>
            <person name="Liachko I."/>
            <person name="Sullivan S."/>
            <person name="Sone E.D."/>
            <person name="Koren S."/>
            <person name="Silverstein K.A.T."/>
            <person name="Beckman K.B."/>
            <person name="Gohl D.M."/>
        </authorList>
    </citation>
    <scope>NUCLEOTIDE SEQUENCE</scope>
    <source>
        <strain evidence="1">Duluth1</strain>
        <tissue evidence="1">Whole animal</tissue>
    </source>
</reference>
<evidence type="ECO:0000313" key="2">
    <source>
        <dbReference type="Proteomes" id="UP000828390"/>
    </source>
</evidence>